<dbReference type="Proteomes" id="UP000008710">
    <property type="component" value="Chromosome"/>
</dbReference>
<dbReference type="Gene3D" id="1.10.8.1060">
    <property type="entry name" value="Corynebacterium glutamicum thioredoxin-dependent arsenate reductase, N-terminal domain"/>
    <property type="match status" value="1"/>
</dbReference>
<name>Q0SKP7_RHOJR</name>
<feature type="region of interest" description="Disordered" evidence="1">
    <location>
        <begin position="74"/>
        <end position="198"/>
    </location>
</feature>
<dbReference type="KEGG" id="rha:RHA1_ro00053"/>
<evidence type="ECO:0000313" key="3">
    <source>
        <dbReference type="Proteomes" id="UP000008710"/>
    </source>
</evidence>
<protein>
    <submittedName>
        <fullName evidence="2">Uncharacterized protein</fullName>
    </submittedName>
</protein>
<evidence type="ECO:0000256" key="1">
    <source>
        <dbReference type="SAM" id="MobiDB-lite"/>
    </source>
</evidence>
<dbReference type="HOGENOM" id="CLU_1115091_0_0_11"/>
<gene>
    <name evidence="2" type="ordered locus">RHA1_ro00053</name>
</gene>
<organism evidence="2 3">
    <name type="scientific">Rhodococcus jostii (strain RHA1)</name>
    <dbReference type="NCBI Taxonomy" id="101510"/>
    <lineage>
        <taxon>Bacteria</taxon>
        <taxon>Bacillati</taxon>
        <taxon>Actinomycetota</taxon>
        <taxon>Actinomycetes</taxon>
        <taxon>Mycobacteriales</taxon>
        <taxon>Nocardiaceae</taxon>
        <taxon>Rhodococcus</taxon>
    </lineage>
</organism>
<feature type="compositionally biased region" description="Low complexity" evidence="1">
    <location>
        <begin position="159"/>
        <end position="173"/>
    </location>
</feature>
<proteinExistence type="predicted"/>
<accession>Q0SKP7</accession>
<evidence type="ECO:0000313" key="2">
    <source>
        <dbReference type="EMBL" id="ABG91889.1"/>
    </source>
</evidence>
<feature type="compositionally biased region" description="Basic and acidic residues" evidence="1">
    <location>
        <begin position="137"/>
        <end position="155"/>
    </location>
</feature>
<reference evidence="3" key="1">
    <citation type="journal article" date="2006" name="Proc. Natl. Acad. Sci. U.S.A.">
        <title>The complete genome of Rhodococcus sp. RHA1 provides insights into a catabolic powerhouse.</title>
        <authorList>
            <person name="McLeod M.P."/>
            <person name="Warren R.L."/>
            <person name="Hsiao W.W.L."/>
            <person name="Araki N."/>
            <person name="Myhre M."/>
            <person name="Fernandes C."/>
            <person name="Miyazawa D."/>
            <person name="Wong W."/>
            <person name="Lillquist A.L."/>
            <person name="Wang D."/>
            <person name="Dosanjh M."/>
            <person name="Hara H."/>
            <person name="Petrescu A."/>
            <person name="Morin R.D."/>
            <person name="Yang G."/>
            <person name="Stott J.M."/>
            <person name="Schein J.E."/>
            <person name="Shin H."/>
            <person name="Smailus D."/>
            <person name="Siddiqui A.S."/>
            <person name="Marra M.A."/>
            <person name="Jones S.J.M."/>
            <person name="Holt R."/>
            <person name="Brinkman F.S.L."/>
            <person name="Miyauchi K."/>
            <person name="Fukuda M."/>
            <person name="Davies J.E."/>
            <person name="Mohn W.W."/>
            <person name="Eltis L.D."/>
        </authorList>
    </citation>
    <scope>NUCLEOTIDE SEQUENCE [LARGE SCALE GENOMIC DNA]</scope>
    <source>
        <strain evidence="3">RHA1</strain>
    </source>
</reference>
<dbReference type="AlphaFoldDB" id="Q0SKP7"/>
<dbReference type="EMBL" id="CP000431">
    <property type="protein sequence ID" value="ABG91889.1"/>
    <property type="molecule type" value="Genomic_DNA"/>
</dbReference>
<dbReference type="NCBIfam" id="NF046112">
    <property type="entry name" value="MSMEG_6209_Nter"/>
    <property type="match status" value="1"/>
</dbReference>
<sequence length="249" mass="26982">MTSTSSDTETTAMVHTQAPVVERLIPEFEGSFTRDAIARTVAGSIADLARVPIADMPELAERVARQRLFTALERHPERSSSGRCEPTPDNRVIVSHRSGGPGPLPSVTTRQSNRRGHDGPAAWARCARVRGGGDQTGARDHVARGDRDTRTRRGADLLPGHGAPAPARQGPPRRAGRGRLPLSTRRHSAGQSPDGRRSCFDRPCAPIVRAGSHTGRGCVRTRTVISGYEHDSHIVVHPRGGTELHRLRR</sequence>